<evidence type="ECO:0000256" key="2">
    <source>
        <dbReference type="SAM" id="SignalP"/>
    </source>
</evidence>
<evidence type="ECO:0000256" key="1">
    <source>
        <dbReference type="SAM" id="MobiDB-lite"/>
    </source>
</evidence>
<feature type="signal peptide" evidence="2">
    <location>
        <begin position="1"/>
        <end position="29"/>
    </location>
</feature>
<dbReference type="OrthoDB" id="2963168at2759"/>
<evidence type="ECO:0000313" key="3">
    <source>
        <dbReference type="EMBL" id="KAH7120624.1"/>
    </source>
</evidence>
<keyword evidence="4" id="KW-1185">Reference proteome</keyword>
<sequence>MHPYPALPGIPRKMTICFLLSKVALLCWIDDTREVNSHVSLLCDEITALSRVLKAISNASVKAPQVIIAEIDPDGQLEDCCLVSARAPSSSIDTGAQHPPYKRSPDDQRETLARVLPTLEAQVGQKLPFQRKLDCQRWNPVYCRSSTLEITYPSDYDEDTDLELSKSLEELTLESQMSGDYKRTESFFGKDMDCGQASKRSSTDITKMRISLACPCMQQEKWINAEGIILPMAFEQKASKVMLFRVMHALALILRNSDLEAAYRYCKRALWGKRKTLDGNSTSDLIVCVNYDSGWTSAAYALLEGPGSTEEWVISRWAGTDGPLYGRLGSDISDAPDSTGHPKEGIKTVDWLPMRTPHAKHPFTYASTFRPIFRREDAVDASADFLRCLRLAIYSYLEEELGIIFTPQKKNVHWCFTVRGFRDCQNTIYASINEVGYLYNYDDTCISLLSISEAAIIHTKASGLLQLRICEGIIVVDLGETAVEATTWGPSQGSFAWVARGSLRSPSSQRTELKTESIEEDKLMAVIENFAYIVQGKIDKLRLCHDSETCSRLFTRALDDFRNRIKHDFIDDGKSWAVDVGTGYDYPAAGIEGGLMIFTNEEVRSRFTPILACVTGMIHDQVVKARRKNEEAQYISSQVSLHMVQPVDSDMVVVMGAALRATKHGYVDQNFVEKFFCVSHYCVNTPEDMTTMLAMSLGKVLEIFSIQCIGITDPDQFATAENGLSSANLELSAPSLKGWIMPL</sequence>
<proteinExistence type="predicted"/>
<dbReference type="Proteomes" id="UP000738349">
    <property type="component" value="Unassembled WGS sequence"/>
</dbReference>
<accession>A0A9P9DK11</accession>
<dbReference type="AlphaFoldDB" id="A0A9P9DK11"/>
<organism evidence="3 4">
    <name type="scientific">Dactylonectria macrodidyma</name>
    <dbReference type="NCBI Taxonomy" id="307937"/>
    <lineage>
        <taxon>Eukaryota</taxon>
        <taxon>Fungi</taxon>
        <taxon>Dikarya</taxon>
        <taxon>Ascomycota</taxon>
        <taxon>Pezizomycotina</taxon>
        <taxon>Sordariomycetes</taxon>
        <taxon>Hypocreomycetidae</taxon>
        <taxon>Hypocreales</taxon>
        <taxon>Nectriaceae</taxon>
        <taxon>Dactylonectria</taxon>
    </lineage>
</organism>
<gene>
    <name evidence="3" type="ORF">EDB81DRAFT_766677</name>
</gene>
<feature type="region of interest" description="Disordered" evidence="1">
    <location>
        <begin position="88"/>
        <end position="107"/>
    </location>
</feature>
<evidence type="ECO:0000313" key="4">
    <source>
        <dbReference type="Proteomes" id="UP000738349"/>
    </source>
</evidence>
<dbReference type="EMBL" id="JAGMUV010000025">
    <property type="protein sequence ID" value="KAH7120624.1"/>
    <property type="molecule type" value="Genomic_DNA"/>
</dbReference>
<keyword evidence="2" id="KW-0732">Signal</keyword>
<comment type="caution">
    <text evidence="3">The sequence shown here is derived from an EMBL/GenBank/DDBJ whole genome shotgun (WGS) entry which is preliminary data.</text>
</comment>
<protein>
    <submittedName>
        <fullName evidence="3">Uncharacterized protein</fullName>
    </submittedName>
</protein>
<name>A0A9P9DK11_9HYPO</name>
<reference evidence="3" key="1">
    <citation type="journal article" date="2021" name="Nat. Commun.">
        <title>Genetic determinants of endophytism in the Arabidopsis root mycobiome.</title>
        <authorList>
            <person name="Mesny F."/>
            <person name="Miyauchi S."/>
            <person name="Thiergart T."/>
            <person name="Pickel B."/>
            <person name="Atanasova L."/>
            <person name="Karlsson M."/>
            <person name="Huettel B."/>
            <person name="Barry K.W."/>
            <person name="Haridas S."/>
            <person name="Chen C."/>
            <person name="Bauer D."/>
            <person name="Andreopoulos W."/>
            <person name="Pangilinan J."/>
            <person name="LaButti K."/>
            <person name="Riley R."/>
            <person name="Lipzen A."/>
            <person name="Clum A."/>
            <person name="Drula E."/>
            <person name="Henrissat B."/>
            <person name="Kohler A."/>
            <person name="Grigoriev I.V."/>
            <person name="Martin F.M."/>
            <person name="Hacquard S."/>
        </authorList>
    </citation>
    <scope>NUCLEOTIDE SEQUENCE</scope>
    <source>
        <strain evidence="3">MPI-CAGE-AT-0147</strain>
    </source>
</reference>
<feature type="chain" id="PRO_5040357498" evidence="2">
    <location>
        <begin position="30"/>
        <end position="743"/>
    </location>
</feature>